<dbReference type="Pfam" id="PF04870">
    <property type="entry name" value="Moulting_cycle"/>
    <property type="match status" value="1"/>
</dbReference>
<dbReference type="AlphaFoldDB" id="A0A1P6BYJ7"/>
<name>A0A1P6BYJ7_BRUMA</name>
<reference evidence="6" key="4">
    <citation type="submission" date="2019-12" db="UniProtKB">
        <authorList>
            <consortium name="WormBaseParasite"/>
        </authorList>
    </citation>
    <scope>IDENTIFICATION</scope>
</reference>
<keyword evidence="5" id="KW-1185">Reference proteome</keyword>
<reference evidence="3" key="2">
    <citation type="submission" date="2012-12" db="EMBL/GenBank/DDBJ databases">
        <authorList>
            <consortium name="WormBase Consortium"/>
            <person name="Ghedin E."/>
            <person name="Paulini M."/>
        </authorList>
    </citation>
    <scope>NUCLEOTIDE SEQUENCE</scope>
    <source>
        <strain evidence="3">FR3</strain>
    </source>
</reference>
<keyword evidence="4" id="KW-0675">Receptor</keyword>
<keyword evidence="2" id="KW-0732">Signal</keyword>
<dbReference type="EMBL" id="LN856988">
    <property type="protein sequence ID" value="CRZ24799.1"/>
    <property type="molecule type" value="Genomic_DNA"/>
</dbReference>
<protein>
    <submittedName>
        <fullName evidence="3">Bm3455, isoform a</fullName>
    </submittedName>
    <submittedName>
        <fullName evidence="4 6">T-cell receptor beta chain ANA 11, putative</fullName>
    </submittedName>
</protein>
<evidence type="ECO:0000256" key="2">
    <source>
        <dbReference type="SAM" id="SignalP"/>
    </source>
</evidence>
<reference evidence="3 5" key="1">
    <citation type="journal article" date="2007" name="Science">
        <title>Draft genome of the filarial nematode parasite Brugia malayi.</title>
        <authorList>
            <person name="Ghedin E."/>
            <person name="Wang S."/>
            <person name="Spiro D."/>
            <person name="Caler E."/>
            <person name="Zhao Q."/>
            <person name="Crabtree J."/>
            <person name="Allen J.E."/>
            <person name="Delcher A.L."/>
            <person name="Guiliano D.B."/>
            <person name="Miranda-Saavedra D."/>
            <person name="Angiuoli S.V."/>
            <person name="Creasy T."/>
            <person name="Amedeo P."/>
            <person name="Haas B."/>
            <person name="El-Sayed N.M."/>
            <person name="Wortman J.R."/>
            <person name="Feldblyum T."/>
            <person name="Tallon L."/>
            <person name="Schatz M."/>
            <person name="Shumway M."/>
            <person name="Koo H."/>
            <person name="Salzberg S.L."/>
            <person name="Schobel S."/>
            <person name="Pertea M."/>
            <person name="Pop M."/>
            <person name="White O."/>
            <person name="Barton G.J."/>
            <person name="Carlow C.K."/>
            <person name="Crawford M.J."/>
            <person name="Daub J."/>
            <person name="Dimmic M.W."/>
            <person name="Estes C.F."/>
            <person name="Foster J.M."/>
            <person name="Ganatra M."/>
            <person name="Gregory W.F."/>
            <person name="Johnson N.M."/>
            <person name="Jin J."/>
            <person name="Komuniecki R."/>
            <person name="Korf I."/>
            <person name="Kumar S."/>
            <person name="Laney S."/>
            <person name="Li B.W."/>
            <person name="Li W."/>
            <person name="Lindblom T.H."/>
            <person name="Lustigman S."/>
            <person name="Ma D."/>
            <person name="Maina C.V."/>
            <person name="Martin D.M."/>
            <person name="McCarter J.P."/>
            <person name="McReynolds L."/>
            <person name="Mitreva M."/>
            <person name="Nutman T.B."/>
            <person name="Parkinson J."/>
            <person name="Peregrin-Alvarez J.M."/>
            <person name="Poole C."/>
            <person name="Ren Q."/>
            <person name="Saunders L."/>
            <person name="Sluder A.E."/>
            <person name="Smith K."/>
            <person name="Stanke M."/>
            <person name="Unnasch T.R."/>
            <person name="Ware J."/>
            <person name="Wei A.D."/>
            <person name="Weil G."/>
            <person name="Williams D.J."/>
            <person name="Zhang Y."/>
            <person name="Williams S.A."/>
            <person name="Fraser-Liggett C."/>
            <person name="Slatko B."/>
            <person name="Blaxter M.L."/>
            <person name="Scott A.L."/>
        </authorList>
    </citation>
    <scope>NUCLEOTIDE SEQUENCE</scope>
    <source>
        <strain evidence="3 5">FR3</strain>
    </source>
</reference>
<dbReference type="InterPro" id="IPR006954">
    <property type="entry name" value="Mlt-10-like"/>
</dbReference>
<dbReference type="EMBL" id="CAAKNF010000193">
    <property type="protein sequence ID" value="VIO93149.1"/>
    <property type="molecule type" value="Genomic_DNA"/>
</dbReference>
<proteinExistence type="predicted"/>
<evidence type="ECO:0000313" key="5">
    <source>
        <dbReference type="Proteomes" id="UP000006672"/>
    </source>
</evidence>
<dbReference type="PANTHER" id="PTHR21523:SF44">
    <property type="entry name" value="MLT-TEN (MLT-10) RELATED"/>
    <property type="match status" value="1"/>
</dbReference>
<dbReference type="RefSeq" id="XP_001894098.2">
    <property type="nucleotide sequence ID" value="XM_001894063.2"/>
</dbReference>
<organism evidence="3">
    <name type="scientific">Brugia malayi</name>
    <name type="common">Filarial nematode worm</name>
    <dbReference type="NCBI Taxonomy" id="6279"/>
    <lineage>
        <taxon>Eukaryota</taxon>
        <taxon>Metazoa</taxon>
        <taxon>Ecdysozoa</taxon>
        <taxon>Nematoda</taxon>
        <taxon>Chromadorea</taxon>
        <taxon>Rhabditida</taxon>
        <taxon>Spirurina</taxon>
        <taxon>Spiruromorpha</taxon>
        <taxon>Filarioidea</taxon>
        <taxon>Onchocercidae</taxon>
        <taxon>Brugia</taxon>
    </lineage>
</organism>
<evidence type="ECO:0000313" key="3">
    <source>
        <dbReference type="EMBL" id="CRZ24799.1"/>
    </source>
</evidence>
<dbReference type="STRING" id="6279.A0A1P6BYJ7"/>
<gene>
    <name evidence="3 6" type="primary">Bm3455</name>
    <name evidence="4" type="ORF">BM_BM3455</name>
    <name evidence="3" type="ORF">BM_Bm3455</name>
</gene>
<keyword evidence="1" id="KW-0472">Membrane</keyword>
<feature type="transmembrane region" description="Helical" evidence="1">
    <location>
        <begin position="706"/>
        <end position="726"/>
    </location>
</feature>
<feature type="chain" id="PRO_5023858065" evidence="2">
    <location>
        <begin position="19"/>
        <end position="808"/>
    </location>
</feature>
<accession>A0A1P6BYJ7</accession>
<evidence type="ECO:0000313" key="4">
    <source>
        <dbReference type="EMBL" id="VIO93149.1"/>
    </source>
</evidence>
<evidence type="ECO:0000313" key="6">
    <source>
        <dbReference type="WBParaSite" id="Bm3455.1"/>
    </source>
</evidence>
<keyword evidence="1" id="KW-1133">Transmembrane helix</keyword>
<reference evidence="4" key="3">
    <citation type="submission" date="2019-04" db="EMBL/GenBank/DDBJ databases">
        <authorList>
            <person name="Howe K."/>
            <person name="Paulini M."/>
            <person name="Williams G."/>
        </authorList>
    </citation>
    <scope>NUCLEOTIDE SEQUENCE [LARGE SCALE GENOMIC DNA]</scope>
    <source>
        <strain evidence="4">FR3</strain>
    </source>
</reference>
<accession>A0A4E9FEF4</accession>
<dbReference type="OrthoDB" id="5917548at2759"/>
<sequence length="808" mass="93227">MKFTHWLVVTIITQIGLSIRLTADDINNIYKARMNKRTFEIAKNLHLNWYIYAIKALLGQVGKQIFQQLTKDKQKMLALCLDQIKDDRDLIASAKCLVQARHERHFNSYRQKFELSQSIDKSANNTLAFITTNDYEEEKSSKNHNYAERYNRMSAKEKFSHSSHSGFENKFLKRDQSKTFIQFSRFSNISHFNHTTNFIAHNLNTFEHLIETIPISDSSNQQKSRLSREVYLKRLLSTDNKSGQIHQVPRKYSAEENEISEQITNFVGQSSHSSSYKKFNSMKLEKHSEKLELIKNKNFPVRFINFRKSDLHLFASSNSSEQSKKLSSNSILSKIRKKKLWQRRRRSYRLITNHAIKSDNLIIDVKQVDKMPAMHDSTVKKTPVQQMAKFISVMLSGKEANANWMKTYEHITQIKKQMDQQWEESSAKVYNLRLFDLVLGNQKCSRAKVQSKYKDFLSMAFDLLNGINENGKNNLNFRFLSPRVMPVMPDKMQSEKRVLSPSIMSFYKDDSPDNIISLPKLLEKSGMAEKDRQAVLEMIMDVSGAHIAIEMTLDVLNKTNVFDLDDIIFETTKRINEAFKDLKKSFSIEQKNDMKSRGFTFLEVSQLKQILHQQGVNELNDVNFNLKNYEQLNRKEQEEMLWKNIERIAENKTEERYRNKRETVPILPATILAPFMFSPTFGLSILGPVVLSPSIFSPLILNPSILSPYILSPGVFLPFLISPYILSPYILSPLVGAPYILSPYVLSPNIINPYVLSPLILSPYILSPDIISPQALGGQILSPNAFSPSIYTDSVLSVNVLSPTWMSR</sequence>
<feature type="signal peptide" evidence="2">
    <location>
        <begin position="1"/>
        <end position="18"/>
    </location>
</feature>
<dbReference type="WBParaSite" id="Bm3455.1">
    <property type="protein sequence ID" value="Bm3455.1"/>
    <property type="gene ID" value="WBGene00223716"/>
</dbReference>
<keyword evidence="1" id="KW-0812">Transmembrane</keyword>
<evidence type="ECO:0000256" key="1">
    <source>
        <dbReference type="SAM" id="Phobius"/>
    </source>
</evidence>
<dbReference type="FunCoup" id="A0A1P6BYJ7">
    <property type="interactions" value="45"/>
</dbReference>
<dbReference type="Proteomes" id="UP000006672">
    <property type="component" value="Unassembled WGS sequence"/>
</dbReference>
<dbReference type="GeneID" id="6097551"/>
<dbReference type="CTD" id="6097551"/>
<dbReference type="PANTHER" id="PTHR21523">
    <property type="match status" value="1"/>
</dbReference>
<dbReference type="KEGG" id="bmy:BM_BM3455"/>